<reference evidence="1" key="1">
    <citation type="submission" date="2022-07" db="EMBL/GenBank/DDBJ databases">
        <title>Phylogenomic reconstructions and comparative analyses of Kickxellomycotina fungi.</title>
        <authorList>
            <person name="Reynolds N.K."/>
            <person name="Stajich J.E."/>
            <person name="Barry K."/>
            <person name="Grigoriev I.V."/>
            <person name="Crous P."/>
            <person name="Smith M.E."/>
        </authorList>
    </citation>
    <scope>NUCLEOTIDE SEQUENCE</scope>
    <source>
        <strain evidence="1">BCRC 34882</strain>
    </source>
</reference>
<sequence>MHRVKLTLSDIITVLKLFPNMAKIMCDIVKLDDKLDAINYNNLPTELYSKYYPLSNPFRCLDICSLEYLNEVVAVSAILIAILCPRFTLLTYEGRYSHSSGAAAYVYVMCQHVVIDSTATVRVANSMGRARRDLDDYALKCDGTWINKVLHGLKLQETPGDRHFRQPGKLQLSVVNIKEVRRR</sequence>
<keyword evidence="2" id="KW-1185">Reference proteome</keyword>
<organism evidence="1 2">
    <name type="scientific">Coemansia umbellata</name>
    <dbReference type="NCBI Taxonomy" id="1424467"/>
    <lineage>
        <taxon>Eukaryota</taxon>
        <taxon>Fungi</taxon>
        <taxon>Fungi incertae sedis</taxon>
        <taxon>Zoopagomycota</taxon>
        <taxon>Kickxellomycotina</taxon>
        <taxon>Kickxellomycetes</taxon>
        <taxon>Kickxellales</taxon>
        <taxon>Kickxellaceae</taxon>
        <taxon>Coemansia</taxon>
    </lineage>
</organism>
<name>A0ABQ8PMA6_9FUNG</name>
<comment type="caution">
    <text evidence="1">The sequence shown here is derived from an EMBL/GenBank/DDBJ whole genome shotgun (WGS) entry which is preliminary data.</text>
</comment>
<evidence type="ECO:0000313" key="2">
    <source>
        <dbReference type="Proteomes" id="UP001151295"/>
    </source>
</evidence>
<evidence type="ECO:0000313" key="1">
    <source>
        <dbReference type="EMBL" id="KAJ1992064.1"/>
    </source>
</evidence>
<protein>
    <submittedName>
        <fullName evidence="1">Uncharacterized protein</fullName>
    </submittedName>
</protein>
<dbReference type="EMBL" id="JANBQD010000031">
    <property type="protein sequence ID" value="KAJ1992064.1"/>
    <property type="molecule type" value="Genomic_DNA"/>
</dbReference>
<dbReference type="Proteomes" id="UP001151295">
    <property type="component" value="Unassembled WGS sequence"/>
</dbReference>
<gene>
    <name evidence="1" type="ORF">EDC05_003055</name>
</gene>
<accession>A0ABQ8PMA6</accession>
<proteinExistence type="predicted"/>